<keyword evidence="3" id="KW-1185">Reference proteome</keyword>
<dbReference type="AlphaFoldDB" id="A0A4Q2T2Y3"/>
<organism evidence="2 3">
    <name type="scientific">Ciceribacter ferrooxidans</name>
    <dbReference type="NCBI Taxonomy" id="2509717"/>
    <lineage>
        <taxon>Bacteria</taxon>
        <taxon>Pseudomonadati</taxon>
        <taxon>Pseudomonadota</taxon>
        <taxon>Alphaproteobacteria</taxon>
        <taxon>Hyphomicrobiales</taxon>
        <taxon>Rhizobiaceae</taxon>
        <taxon>Ciceribacter</taxon>
    </lineage>
</organism>
<evidence type="ECO:0000313" key="2">
    <source>
        <dbReference type="EMBL" id="RYC12273.1"/>
    </source>
</evidence>
<sequence length="85" mass="10005">MAEVTSELMFELLKKLNQRFDKVDIAIGELRADNQTLRSQLHVLQGDINNLRVTIGHVENRLDRIENRLELRELQEAQARFEHQP</sequence>
<gene>
    <name evidence="2" type="ORF">EUU22_14610</name>
</gene>
<feature type="coiled-coil region" evidence="1">
    <location>
        <begin position="48"/>
        <end position="75"/>
    </location>
</feature>
<name>A0A4Q2T2Y3_9HYPH</name>
<dbReference type="RefSeq" id="WP_129332699.1">
    <property type="nucleotide sequence ID" value="NZ_SDVB01000238.1"/>
</dbReference>
<accession>A0A4Q2T2Y3</accession>
<evidence type="ECO:0000256" key="1">
    <source>
        <dbReference type="SAM" id="Coils"/>
    </source>
</evidence>
<dbReference type="Gene3D" id="1.20.5.2280">
    <property type="match status" value="1"/>
</dbReference>
<proteinExistence type="predicted"/>
<dbReference type="OrthoDB" id="8371972at2"/>
<reference evidence="2 3" key="1">
    <citation type="submission" date="2019-01" db="EMBL/GenBank/DDBJ databases">
        <authorList>
            <person name="Deng T."/>
        </authorList>
    </citation>
    <scope>NUCLEOTIDE SEQUENCE [LARGE SCALE GENOMIC DNA]</scope>
    <source>
        <strain evidence="2 3">F8825</strain>
    </source>
</reference>
<comment type="caution">
    <text evidence="2">The sequence shown here is derived from an EMBL/GenBank/DDBJ whole genome shotgun (WGS) entry which is preliminary data.</text>
</comment>
<dbReference type="Proteomes" id="UP000291088">
    <property type="component" value="Unassembled WGS sequence"/>
</dbReference>
<protein>
    <submittedName>
        <fullName evidence="2">Uncharacterized protein</fullName>
    </submittedName>
</protein>
<dbReference type="EMBL" id="SDVB01000238">
    <property type="protein sequence ID" value="RYC12273.1"/>
    <property type="molecule type" value="Genomic_DNA"/>
</dbReference>
<evidence type="ECO:0000313" key="3">
    <source>
        <dbReference type="Proteomes" id="UP000291088"/>
    </source>
</evidence>
<keyword evidence="1" id="KW-0175">Coiled coil</keyword>